<feature type="transmembrane region" description="Helical" evidence="8">
    <location>
        <begin position="396"/>
        <end position="418"/>
    </location>
</feature>
<keyword evidence="5 8" id="KW-0472">Membrane</keyword>
<gene>
    <name evidence="9" type="ORF">CMQ_3707</name>
</gene>
<feature type="region of interest" description="Disordered" evidence="7">
    <location>
        <begin position="1"/>
        <end position="20"/>
    </location>
</feature>
<dbReference type="PANTHER" id="PTHR43791">
    <property type="entry name" value="PERMEASE-RELATED"/>
    <property type="match status" value="1"/>
</dbReference>
<evidence type="ECO:0000256" key="1">
    <source>
        <dbReference type="ARBA" id="ARBA00004141"/>
    </source>
</evidence>
<dbReference type="eggNOG" id="KOG2533">
    <property type="taxonomic scope" value="Eukaryota"/>
</dbReference>
<dbReference type="InParanoid" id="F0X9R5"/>
<dbReference type="Gene3D" id="1.20.1250.20">
    <property type="entry name" value="MFS general substrate transporter like domains"/>
    <property type="match status" value="2"/>
</dbReference>
<organism evidence="10">
    <name type="scientific">Grosmannia clavigera (strain kw1407 / UAMH 11150)</name>
    <name type="common">Blue stain fungus</name>
    <name type="synonym">Graphiocladiella clavigera</name>
    <dbReference type="NCBI Taxonomy" id="655863"/>
    <lineage>
        <taxon>Eukaryota</taxon>
        <taxon>Fungi</taxon>
        <taxon>Dikarya</taxon>
        <taxon>Ascomycota</taxon>
        <taxon>Pezizomycotina</taxon>
        <taxon>Sordariomycetes</taxon>
        <taxon>Sordariomycetidae</taxon>
        <taxon>Ophiostomatales</taxon>
        <taxon>Ophiostomataceae</taxon>
        <taxon>Leptographium</taxon>
    </lineage>
</organism>
<feature type="transmembrane region" description="Helical" evidence="8">
    <location>
        <begin position="174"/>
        <end position="193"/>
    </location>
</feature>
<evidence type="ECO:0000256" key="3">
    <source>
        <dbReference type="ARBA" id="ARBA00022692"/>
    </source>
</evidence>
<evidence type="ECO:0000256" key="5">
    <source>
        <dbReference type="ARBA" id="ARBA00023136"/>
    </source>
</evidence>
<feature type="transmembrane region" description="Helical" evidence="8">
    <location>
        <begin position="341"/>
        <end position="358"/>
    </location>
</feature>
<keyword evidence="3 8" id="KW-0812">Transmembrane</keyword>
<protein>
    <submittedName>
        <fullName evidence="9">Major facilitator superfamily transporter allantoate</fullName>
    </submittedName>
</protein>
<dbReference type="OrthoDB" id="6730379at2759"/>
<feature type="transmembrane region" description="Helical" evidence="8">
    <location>
        <begin position="237"/>
        <end position="256"/>
    </location>
</feature>
<evidence type="ECO:0000313" key="10">
    <source>
        <dbReference type="Proteomes" id="UP000007796"/>
    </source>
</evidence>
<evidence type="ECO:0000256" key="7">
    <source>
        <dbReference type="SAM" id="MobiDB-lite"/>
    </source>
</evidence>
<dbReference type="AlphaFoldDB" id="F0X9R5"/>
<comment type="subcellular location">
    <subcellularLocation>
        <location evidence="1">Membrane</location>
        <topology evidence="1">Multi-pass membrane protein</topology>
    </subcellularLocation>
</comment>
<dbReference type="CDD" id="cd17327">
    <property type="entry name" value="MFS_FEN2_like"/>
    <property type="match status" value="1"/>
</dbReference>
<keyword evidence="10" id="KW-1185">Reference proteome</keyword>
<reference evidence="9 10" key="1">
    <citation type="journal article" date="2011" name="Proc. Natl. Acad. Sci. U.S.A.">
        <title>Genome and transcriptome analyses of the mountain pine beetle-fungal symbiont Grosmannia clavigera, a lodgepole pine pathogen.</title>
        <authorList>
            <person name="DiGuistini S."/>
            <person name="Wang Y."/>
            <person name="Liao N.Y."/>
            <person name="Taylor G."/>
            <person name="Tanguay P."/>
            <person name="Feau N."/>
            <person name="Henrissat B."/>
            <person name="Chan S.K."/>
            <person name="Hesse-Orce U."/>
            <person name="Alamouti S.M."/>
            <person name="Tsui C.K.M."/>
            <person name="Docking R.T."/>
            <person name="Levasseur A."/>
            <person name="Haridas S."/>
            <person name="Robertson G."/>
            <person name="Birol I."/>
            <person name="Holt R.A."/>
            <person name="Marra M.A."/>
            <person name="Hamelin R.C."/>
            <person name="Hirst M."/>
            <person name="Jones S.J.M."/>
            <person name="Bohlmann J."/>
            <person name="Breuil C."/>
        </authorList>
    </citation>
    <scope>NUCLEOTIDE SEQUENCE [LARGE SCALE GENOMIC DNA]</scope>
    <source>
        <strain evidence="10">kw1407 / UAMH 11150</strain>
    </source>
</reference>
<feature type="transmembrane region" description="Helical" evidence="8">
    <location>
        <begin position="370"/>
        <end position="389"/>
    </location>
</feature>
<dbReference type="Proteomes" id="UP000007796">
    <property type="component" value="Unassembled WGS sequence"/>
</dbReference>
<dbReference type="InterPro" id="IPR036259">
    <property type="entry name" value="MFS_trans_sf"/>
</dbReference>
<evidence type="ECO:0000256" key="4">
    <source>
        <dbReference type="ARBA" id="ARBA00022989"/>
    </source>
</evidence>
<dbReference type="Pfam" id="PF07690">
    <property type="entry name" value="MFS_1"/>
    <property type="match status" value="1"/>
</dbReference>
<sequence>MAGHEVSDTKTAMQDIEPTKVDSEAARPSAEWAAGDIANVKLQDSSLDPALRATGGNIVHYSDEDYARVLKKIDTHVLPLMCWIYMIQFADKSSLNYSSLMGIKKDNHLNGYQYSWLGSIFYAGYIFWEFPTTFFLRRLPLGKYLSVNIVCWGVVLACHAATSNWAGLMISRCFLGGFEATITPGFVLITSMWYKQNEQARRMGYWLACNGAASILGSLIAYGLSAVNHSALAPWKILFLLFGLVTVVTGCFYLWYMPDNQLNAKFLTEEEKLIAVERIRDNFQGIGNRVWKWNQFWEALRDPRTWLYGLYSLLMNIPNGGITVFGGVVIKSFGFDSRTSLLLSAPGGAVDIIAKLLFPWLSDYFMDRSLFSFIAILFPTLGCVLMTVIPLEHKGALLFGNYLISVAGASWCLVMVLISNNTLGYTKKSTVNTVQILGYAAGNWIGPQTFRSNDAPLYHTGKTVMAVLYGCSALVLVAIRVINIIENKRRDKVQAESGIDLNDPEVQESIQRSKFMDLTDYEQPHFRYIL</sequence>
<dbReference type="PANTHER" id="PTHR43791:SF1">
    <property type="entry name" value="ALLANTOATE PERMEASE"/>
    <property type="match status" value="1"/>
</dbReference>
<dbReference type="InterPro" id="IPR011701">
    <property type="entry name" value="MFS"/>
</dbReference>
<dbReference type="RefSeq" id="XP_014175120.1">
    <property type="nucleotide sequence ID" value="XM_014319645.1"/>
</dbReference>
<name>F0X9R5_GROCL</name>
<evidence type="ECO:0000256" key="8">
    <source>
        <dbReference type="SAM" id="Phobius"/>
    </source>
</evidence>
<feature type="transmembrane region" description="Helical" evidence="8">
    <location>
        <begin position="306"/>
        <end position="329"/>
    </location>
</feature>
<dbReference type="HOGENOM" id="CLU_001265_0_5_1"/>
<feature type="transmembrane region" description="Helical" evidence="8">
    <location>
        <begin position="111"/>
        <end position="128"/>
    </location>
</feature>
<feature type="transmembrane region" description="Helical" evidence="8">
    <location>
        <begin position="463"/>
        <end position="482"/>
    </location>
</feature>
<dbReference type="GeneID" id="25976837"/>
<dbReference type="FunCoup" id="F0X9R5">
    <property type="interactions" value="120"/>
</dbReference>
<keyword evidence="2" id="KW-0813">Transport</keyword>
<evidence type="ECO:0000256" key="2">
    <source>
        <dbReference type="ARBA" id="ARBA00022448"/>
    </source>
</evidence>
<proteinExistence type="inferred from homology"/>
<dbReference type="EMBL" id="GL629735">
    <property type="protein sequence ID" value="EFX05638.1"/>
    <property type="molecule type" value="Genomic_DNA"/>
</dbReference>
<dbReference type="GO" id="GO:0016020">
    <property type="term" value="C:membrane"/>
    <property type="evidence" value="ECO:0007669"/>
    <property type="project" value="UniProtKB-SubCell"/>
</dbReference>
<evidence type="ECO:0000256" key="6">
    <source>
        <dbReference type="ARBA" id="ARBA00037968"/>
    </source>
</evidence>
<dbReference type="SUPFAM" id="SSF103473">
    <property type="entry name" value="MFS general substrate transporter"/>
    <property type="match status" value="1"/>
</dbReference>
<accession>F0X9R5</accession>
<keyword evidence="4 8" id="KW-1133">Transmembrane helix</keyword>
<evidence type="ECO:0000313" key="9">
    <source>
        <dbReference type="EMBL" id="EFX05638.1"/>
    </source>
</evidence>
<dbReference type="FunFam" id="1.20.1250.20:FF:000064">
    <property type="entry name" value="MFS allantoate transporter"/>
    <property type="match status" value="1"/>
</dbReference>
<comment type="similarity">
    <text evidence="6">Belongs to the major facilitator superfamily. Allantoate permease family.</text>
</comment>
<feature type="transmembrane region" description="Helical" evidence="8">
    <location>
        <begin position="205"/>
        <end position="225"/>
    </location>
</feature>
<dbReference type="GO" id="GO:0022857">
    <property type="term" value="F:transmembrane transporter activity"/>
    <property type="evidence" value="ECO:0007669"/>
    <property type="project" value="InterPro"/>
</dbReference>